<evidence type="ECO:0000313" key="1">
    <source>
        <dbReference type="EMBL" id="KFN91810.1"/>
    </source>
</evidence>
<evidence type="ECO:0008006" key="3">
    <source>
        <dbReference type="Google" id="ProtNLM"/>
    </source>
</evidence>
<protein>
    <recommendedName>
        <fullName evidence="3">Group-specific protein</fullName>
    </recommendedName>
</protein>
<proteinExistence type="predicted"/>
<organism evidence="1 2">
    <name type="scientific">Tetragenococcus muriaticus 3MR10-3</name>
    <dbReference type="NCBI Taxonomy" id="1302648"/>
    <lineage>
        <taxon>Bacteria</taxon>
        <taxon>Bacillati</taxon>
        <taxon>Bacillota</taxon>
        <taxon>Bacilli</taxon>
        <taxon>Lactobacillales</taxon>
        <taxon>Enterococcaceae</taxon>
        <taxon>Tetragenococcus</taxon>
    </lineage>
</organism>
<dbReference type="Proteomes" id="UP000029381">
    <property type="component" value="Unassembled WGS sequence"/>
</dbReference>
<comment type="caution">
    <text evidence="1">The sequence shown here is derived from an EMBL/GenBank/DDBJ whole genome shotgun (WGS) entry which is preliminary data.</text>
</comment>
<evidence type="ECO:0000313" key="2">
    <source>
        <dbReference type="Proteomes" id="UP000029381"/>
    </source>
</evidence>
<dbReference type="AlphaFoldDB" id="A0A091C556"/>
<sequence length="81" mass="9823">MESQIIEQIKLKIKAFDDNKIFYDLDNLVTITSFSKGHIMNAFFNDSRFRKIRRKIGRKWIFPVQETNTFLKQWILEQPNE</sequence>
<accession>A0A091C556</accession>
<dbReference type="RefSeq" id="WP_052074168.1">
    <property type="nucleotide sequence ID" value="NZ_JPVT01000073.1"/>
</dbReference>
<name>A0A091C556_9ENTE</name>
<keyword evidence="2" id="KW-1185">Reference proteome</keyword>
<dbReference type="EMBL" id="JPVT01000073">
    <property type="protein sequence ID" value="KFN91810.1"/>
    <property type="molecule type" value="Genomic_DNA"/>
</dbReference>
<gene>
    <name evidence="1" type="ORF">TMU3MR103_0857</name>
</gene>
<reference evidence="1 2" key="1">
    <citation type="submission" date="2014-08" db="EMBL/GenBank/DDBJ databases">
        <title>Genome sequence of Tetragenococcus muriaticus.</title>
        <authorList>
            <person name="Chuea-nongthon C."/>
            <person name="Rodtong S."/>
            <person name="Yongsawatdigul J."/>
            <person name="Steele J.L."/>
            <person name="Liu X.-y."/>
            <person name="Speers J."/>
            <person name="Glasner J.D."/>
            <person name="Neeno-Eckwall E.C."/>
        </authorList>
    </citation>
    <scope>NUCLEOTIDE SEQUENCE [LARGE SCALE GENOMIC DNA]</scope>
    <source>
        <strain evidence="1 2">3MR10-3</strain>
    </source>
</reference>